<dbReference type="EMBL" id="FNXT01000860">
    <property type="protein sequence ID" value="SZX68446.1"/>
    <property type="molecule type" value="Genomic_DNA"/>
</dbReference>
<dbReference type="PANTHER" id="PTHR47417">
    <property type="entry name" value="SMR DOMAIN-CONTAINING PROTEIN YPL199C"/>
    <property type="match status" value="1"/>
</dbReference>
<evidence type="ECO:0000313" key="3">
    <source>
        <dbReference type="Proteomes" id="UP000256970"/>
    </source>
</evidence>
<dbReference type="InterPro" id="IPR053020">
    <property type="entry name" value="Smr_domain_protein"/>
</dbReference>
<dbReference type="InterPro" id="IPR002625">
    <property type="entry name" value="Smr_dom"/>
</dbReference>
<accession>A0A383VVJ7</accession>
<dbReference type="Gene3D" id="3.30.1370.110">
    <property type="match status" value="1"/>
</dbReference>
<proteinExistence type="predicted"/>
<evidence type="ECO:0000259" key="1">
    <source>
        <dbReference type="PROSITE" id="PS50828"/>
    </source>
</evidence>
<protein>
    <recommendedName>
        <fullName evidence="1">Smr domain-containing protein</fullName>
    </recommendedName>
</protein>
<sequence length="516" mass="53727">MPAAAMRSNRSSSSSSYTLNLDAVSPASGSLDASWQPGQPSSSLAAAALTDADIDLVQQVLALATKFKLDPVKCLDLCGRVPAVTVECALQIYKICLSDVDAAAAACMLGAGGPFMLDAAAPDVGSDDTCCIEFDSIIDCIGDEPGGATPSAVALARADSLHQQANDALATANQCGRAAASGCFTYSEMNDLEQAEAQARTCAASLRADARAAAFKAHNRRVNAWHVDLSGLSTGDAASTFEAQLRHIASLEYPGCKLMCVITGPACNDTIEQTVSLEQRLLNCIVQRGGVTCADLDGGGSRGGRLGNVVVAFIRPDPSSCVVDASCVAAAAAAAAKAAKMCQVALKIITQAARLCRAECKVLDAAKHQQDADMKAREARAALARKRLLTFNAHNSSFRNSWCIDLHGQSEATAVSKVEQLLRVLTAMGHPGGISPRIITGKGKHSTNQIARVRPAVLNFLAEEVPGEFHCDNGVKYMLRYQERDGANDGVVRVDMSPASDESAVPGGSSAAAAWA</sequence>
<dbReference type="PROSITE" id="PS50828">
    <property type="entry name" value="SMR"/>
    <property type="match status" value="1"/>
</dbReference>
<dbReference type="SUPFAM" id="SSF160443">
    <property type="entry name" value="SMR domain-like"/>
    <property type="match status" value="1"/>
</dbReference>
<dbReference type="Proteomes" id="UP000256970">
    <property type="component" value="Unassembled WGS sequence"/>
</dbReference>
<keyword evidence="3" id="KW-1185">Reference proteome</keyword>
<dbReference type="PANTHER" id="PTHR47417:SF1">
    <property type="entry name" value="SMR DOMAIN-CONTAINING PROTEIN YPL199C"/>
    <property type="match status" value="1"/>
</dbReference>
<reference evidence="2 3" key="1">
    <citation type="submission" date="2016-10" db="EMBL/GenBank/DDBJ databases">
        <authorList>
            <person name="Cai Z."/>
        </authorList>
    </citation>
    <scope>NUCLEOTIDE SEQUENCE [LARGE SCALE GENOMIC DNA]</scope>
</reference>
<dbReference type="AlphaFoldDB" id="A0A383VVJ7"/>
<feature type="domain" description="Smr" evidence="1">
    <location>
        <begin position="404"/>
        <end position="470"/>
    </location>
</feature>
<dbReference type="InterPro" id="IPR036063">
    <property type="entry name" value="Smr_dom_sf"/>
</dbReference>
<gene>
    <name evidence="2" type="ORF">BQ4739_LOCUS8795</name>
</gene>
<dbReference type="SMART" id="SM00463">
    <property type="entry name" value="SMR"/>
    <property type="match status" value="1"/>
</dbReference>
<evidence type="ECO:0000313" key="2">
    <source>
        <dbReference type="EMBL" id="SZX68446.1"/>
    </source>
</evidence>
<organism evidence="2 3">
    <name type="scientific">Tetradesmus obliquus</name>
    <name type="common">Green alga</name>
    <name type="synonym">Acutodesmus obliquus</name>
    <dbReference type="NCBI Taxonomy" id="3088"/>
    <lineage>
        <taxon>Eukaryota</taxon>
        <taxon>Viridiplantae</taxon>
        <taxon>Chlorophyta</taxon>
        <taxon>core chlorophytes</taxon>
        <taxon>Chlorophyceae</taxon>
        <taxon>CS clade</taxon>
        <taxon>Sphaeropleales</taxon>
        <taxon>Scenedesmaceae</taxon>
        <taxon>Tetradesmus</taxon>
    </lineage>
</organism>
<name>A0A383VVJ7_TETOB</name>